<evidence type="ECO:0000256" key="1">
    <source>
        <dbReference type="SAM" id="Phobius"/>
    </source>
</evidence>
<evidence type="ECO:0000313" key="2">
    <source>
        <dbReference type="EMBL" id="CAG5081064.1"/>
    </source>
</evidence>
<evidence type="ECO:0000313" key="3">
    <source>
        <dbReference type="Proteomes" id="UP000786811"/>
    </source>
</evidence>
<keyword evidence="3" id="KW-1185">Reference proteome</keyword>
<sequence>MYRVKNSVVGVSAVEVLITPIVAEFGVVLIVSNVEIGAPVVDSIGVVRAGNDSGVKVLNTPSVIDSNGVVEAINDSVVISGVKVVVVLSSVNSFGAVDTKNDSVVVSVGVVVLLISVSVVGASVIISGIKVVVVLSVVDSIGVVDRKNDSVVISGVKVPISSFVVGVVVILISVSVVGASKENNQMIKSSKQNPDYTTDTT</sequence>
<feature type="transmembrane region" description="Helical" evidence="1">
    <location>
        <begin position="158"/>
        <end position="179"/>
    </location>
</feature>
<keyword evidence="1" id="KW-1133">Transmembrane helix</keyword>
<dbReference type="EMBL" id="CAJNRD030001118">
    <property type="protein sequence ID" value="CAG5081064.1"/>
    <property type="molecule type" value="Genomic_DNA"/>
</dbReference>
<protein>
    <submittedName>
        <fullName evidence="2">Uncharacterized protein</fullName>
    </submittedName>
</protein>
<feature type="transmembrane region" description="Helical" evidence="1">
    <location>
        <begin position="110"/>
        <end position="138"/>
    </location>
</feature>
<name>A0A8J2MK19_COTCN</name>
<comment type="caution">
    <text evidence="2">The sequence shown here is derived from an EMBL/GenBank/DDBJ whole genome shotgun (WGS) entry which is preliminary data.</text>
</comment>
<organism evidence="2 3">
    <name type="scientific">Cotesia congregata</name>
    <name type="common">Parasitoid wasp</name>
    <name type="synonym">Apanteles congregatus</name>
    <dbReference type="NCBI Taxonomy" id="51543"/>
    <lineage>
        <taxon>Eukaryota</taxon>
        <taxon>Metazoa</taxon>
        <taxon>Ecdysozoa</taxon>
        <taxon>Arthropoda</taxon>
        <taxon>Hexapoda</taxon>
        <taxon>Insecta</taxon>
        <taxon>Pterygota</taxon>
        <taxon>Neoptera</taxon>
        <taxon>Endopterygota</taxon>
        <taxon>Hymenoptera</taxon>
        <taxon>Apocrita</taxon>
        <taxon>Ichneumonoidea</taxon>
        <taxon>Braconidae</taxon>
        <taxon>Microgastrinae</taxon>
        <taxon>Cotesia</taxon>
    </lineage>
</organism>
<dbReference type="AlphaFoldDB" id="A0A8J2MK19"/>
<keyword evidence="1" id="KW-0472">Membrane</keyword>
<dbReference type="Proteomes" id="UP000786811">
    <property type="component" value="Unassembled WGS sequence"/>
</dbReference>
<proteinExistence type="predicted"/>
<accession>A0A8J2MK19</accession>
<keyword evidence="1" id="KW-0812">Transmembrane</keyword>
<reference evidence="2" key="1">
    <citation type="submission" date="2021-04" db="EMBL/GenBank/DDBJ databases">
        <authorList>
            <person name="Chebbi M.A.C M."/>
        </authorList>
    </citation>
    <scope>NUCLEOTIDE SEQUENCE</scope>
</reference>
<gene>
    <name evidence="2" type="ORF">HICCMSTLAB_LOCUS3184</name>
</gene>